<protein>
    <submittedName>
        <fullName evidence="3">DotA/TraY family protein</fullName>
    </submittedName>
</protein>
<evidence type="ECO:0000256" key="2">
    <source>
        <dbReference type="SAM" id="Phobius"/>
    </source>
</evidence>
<keyword evidence="2" id="KW-1133">Transmembrane helix</keyword>
<keyword evidence="2" id="KW-0812">Transmembrane</keyword>
<feature type="compositionally biased region" description="Low complexity" evidence="1">
    <location>
        <begin position="707"/>
        <end position="717"/>
    </location>
</feature>
<feature type="region of interest" description="Disordered" evidence="1">
    <location>
        <begin position="410"/>
        <end position="449"/>
    </location>
</feature>
<dbReference type="EMBL" id="CP087831">
    <property type="protein sequence ID" value="UZA04768.1"/>
    <property type="molecule type" value="Genomic_DNA"/>
</dbReference>
<sequence>MKRVSWLVLSAWMGLLSPGIGQQRLRELARATHLSMYHSPFEVYARNITNPDVFQSNEDKEKTSQQEWLEKLVTVERAINDKMVQTSFTPPSPATQIETFVMSGNAVDVDGLMSASVKNSMVEMEAAALRTLIGANNDGTTALQRIQNTGETMSLAHKSLMTTLGLVRKVVGAINFTATTVGGSIPGGLGNGIKGAANILKDAVEFASVNIVEATEAFADIARIFATVIPSMPYIFLILAAIGWFMQILQSMYGMTLFFIMHAIPQNTFIGSQQQGYITLLSLFFRPLLIVSGFFVSFALFEVGVDLVINSFVAIHATVQGQGDGVGGLFEVLTFLTTMKWWWYVLAATMMAMTYTIFGLTQELSDNTLDWLGTNLLRGFGNMNTAGVVSTAASNMKNRHDKIKLALDRAKPNQSPDPMGNIGGNPSPNQPNGGSGGQSLGTDLGVSKDGVLTTTTSSQNIDTSKGSLTKDVLLSARTQDGHRMFEESKYNRASDMVAKALSRQNNFANRLQIQGGLMGATVGAIGSAIGATYGFRNNGLTGALTGAKQGFGAKEVAHYRSIGEVADFHRTNQAFYGISSSGNTDVGINPMTTSGHIGSDNIGNMSNSIANDPSPSPAPTANNQADNMNTITPASPSINSQSITDLPMNASQPTPNGVIHTNAAHTNAHPTNIGNTARPSDLNTSNASQPHISQTSPTTERGEFDQNNISPNNDNAINGGGSMVSASAPTHTKPLDSSTFDNQATPAHQSITNNANNASSVGKTGSTTMADANILPTSARVDGEHHNTTNLPQNTLHNNRITMPSVDTASQPVHRGSDNIMSEGNPRTPSNHTVVSPLSHSNDIAFGTSQSNDNNVATPSNIVNQNQTTQATNTASDTPKNHQNFTSNRHQEQVINPPTQTAPISGRDYVLQEHKKDLESHHSVTHTDSKEIRDLNETITQPPNTKPNKDDQEE</sequence>
<feature type="compositionally biased region" description="Polar residues" evidence="1">
    <location>
        <begin position="663"/>
        <end position="699"/>
    </location>
</feature>
<keyword evidence="4" id="KW-1185">Reference proteome</keyword>
<feature type="region of interest" description="Disordered" evidence="1">
    <location>
        <begin position="604"/>
        <end position="637"/>
    </location>
</feature>
<reference evidence="3" key="1">
    <citation type="journal article" date="2022" name="BMC Microbiol.">
        <title>Whole genome sequencing of Moraxella bovis strains from North America reveals two genotypes with different genetic determinants.</title>
        <authorList>
            <person name="Wynn E.L."/>
            <person name="Hille M.M."/>
            <person name="Loy J.D."/>
            <person name="Schuller G."/>
            <person name="Kuhn K.L."/>
            <person name="Dickey A.M."/>
            <person name="Bono J.L."/>
            <person name="Clawson M.L."/>
        </authorList>
    </citation>
    <scope>NUCLEOTIDE SEQUENCE</scope>
    <source>
        <strain evidence="3">SAM102599</strain>
    </source>
</reference>
<evidence type="ECO:0000313" key="3">
    <source>
        <dbReference type="EMBL" id="UZA04768.1"/>
    </source>
</evidence>
<feature type="transmembrane region" description="Helical" evidence="2">
    <location>
        <begin position="234"/>
        <end position="264"/>
    </location>
</feature>
<feature type="compositionally biased region" description="Basic and acidic residues" evidence="1">
    <location>
        <begin position="910"/>
        <end position="936"/>
    </location>
</feature>
<feature type="compositionally biased region" description="Polar residues" evidence="1">
    <location>
        <begin position="876"/>
        <end position="903"/>
    </location>
</feature>
<organism evidence="3 4">
    <name type="scientific">Moraxella bovis</name>
    <dbReference type="NCBI Taxonomy" id="476"/>
    <lineage>
        <taxon>Bacteria</taxon>
        <taxon>Pseudomonadati</taxon>
        <taxon>Pseudomonadota</taxon>
        <taxon>Gammaproteobacteria</taxon>
        <taxon>Moraxellales</taxon>
        <taxon>Moraxellaceae</taxon>
        <taxon>Moraxella</taxon>
    </lineage>
</organism>
<keyword evidence="3" id="KW-0614">Plasmid</keyword>
<dbReference type="InterPro" id="IPR027628">
    <property type="entry name" value="DotA_TraY"/>
</dbReference>
<name>A0ABY6MAY5_MORBO</name>
<feature type="region of interest" description="Disordered" evidence="1">
    <location>
        <begin position="870"/>
        <end position="954"/>
    </location>
</feature>
<keyword evidence="2" id="KW-0472">Membrane</keyword>
<proteinExistence type="predicted"/>
<accession>A0ABY6MAY5</accession>
<feature type="transmembrane region" description="Helical" evidence="2">
    <location>
        <begin position="276"/>
        <end position="301"/>
    </location>
</feature>
<evidence type="ECO:0000256" key="1">
    <source>
        <dbReference type="SAM" id="MobiDB-lite"/>
    </source>
</evidence>
<geneLocation type="plasmid" evidence="3 4">
    <name>unnamed1</name>
</geneLocation>
<feature type="region of interest" description="Disordered" evidence="1">
    <location>
        <begin position="663"/>
        <end position="763"/>
    </location>
</feature>
<gene>
    <name evidence="3" type="ORF">LP092_15485</name>
</gene>
<evidence type="ECO:0000313" key="4">
    <source>
        <dbReference type="Proteomes" id="UP001163632"/>
    </source>
</evidence>
<dbReference type="RefSeq" id="WP_264697342.1">
    <property type="nucleotide sequence ID" value="NZ_CP087831.1"/>
</dbReference>
<dbReference type="Proteomes" id="UP001163632">
    <property type="component" value="Plasmid unnamed1"/>
</dbReference>
<dbReference type="NCBIfam" id="TIGR04346">
    <property type="entry name" value="DotA_TraY"/>
    <property type="match status" value="1"/>
</dbReference>
<feature type="compositionally biased region" description="Polar residues" evidence="1">
    <location>
        <begin position="724"/>
        <end position="763"/>
    </location>
</feature>